<dbReference type="InterPro" id="IPR036047">
    <property type="entry name" value="F-box-like_dom_sf"/>
</dbReference>
<dbReference type="AlphaFoldDB" id="A0AAN7WFG5"/>
<organism evidence="2 3">
    <name type="scientific">Elasticomyces elasticus</name>
    <dbReference type="NCBI Taxonomy" id="574655"/>
    <lineage>
        <taxon>Eukaryota</taxon>
        <taxon>Fungi</taxon>
        <taxon>Dikarya</taxon>
        <taxon>Ascomycota</taxon>
        <taxon>Pezizomycotina</taxon>
        <taxon>Dothideomycetes</taxon>
        <taxon>Dothideomycetidae</taxon>
        <taxon>Mycosphaerellales</taxon>
        <taxon>Teratosphaeriaceae</taxon>
        <taxon>Elasticomyces</taxon>
    </lineage>
</organism>
<evidence type="ECO:0000313" key="2">
    <source>
        <dbReference type="EMBL" id="KAK5705545.1"/>
    </source>
</evidence>
<accession>A0AAN7WFG5</accession>
<gene>
    <name evidence="2" type="ORF">LTR97_002664</name>
</gene>
<evidence type="ECO:0000259" key="1">
    <source>
        <dbReference type="Pfam" id="PF00646"/>
    </source>
</evidence>
<evidence type="ECO:0000313" key="3">
    <source>
        <dbReference type="Proteomes" id="UP001310594"/>
    </source>
</evidence>
<proteinExistence type="predicted"/>
<feature type="domain" description="F-box" evidence="1">
    <location>
        <begin position="12"/>
        <end position="44"/>
    </location>
</feature>
<dbReference type="Proteomes" id="UP001310594">
    <property type="component" value="Unassembled WGS sequence"/>
</dbReference>
<dbReference type="Pfam" id="PF00646">
    <property type="entry name" value="F-box"/>
    <property type="match status" value="1"/>
</dbReference>
<comment type="caution">
    <text evidence="2">The sequence shown here is derived from an EMBL/GenBank/DDBJ whole genome shotgun (WGS) entry which is preliminary data.</text>
</comment>
<dbReference type="InterPro" id="IPR001810">
    <property type="entry name" value="F-box_dom"/>
</dbReference>
<dbReference type="EMBL" id="JAVRQU010000003">
    <property type="protein sequence ID" value="KAK5705545.1"/>
    <property type="molecule type" value="Genomic_DNA"/>
</dbReference>
<dbReference type="SUPFAM" id="SSF81383">
    <property type="entry name" value="F-box domain"/>
    <property type="match status" value="1"/>
</dbReference>
<sequence>MGAAAAVADTAELTEMILLNLPLLDILMAQRVSRTWQQLITTSPDLQRALFFRAVDGDMLVEDPGKAVVLRCPQNRECNFRQSHAPGGKTDVLGPVPYGRRQVVISDASFILNPFLSCSIPFKGNYVPECWKTIDQRGLRGNASWRRMLLSQPPLVRVVYQDDRARHSHCWPAQDREEPLRLQDMQEAAALTHGGARLLKYRPHSGIKEYILDMHKRVTGVDVLKLGEQ</sequence>
<name>A0AAN7WFG5_9PEZI</name>
<reference evidence="2" key="1">
    <citation type="submission" date="2023-08" db="EMBL/GenBank/DDBJ databases">
        <title>Black Yeasts Isolated from many extreme environments.</title>
        <authorList>
            <person name="Coleine C."/>
            <person name="Stajich J.E."/>
            <person name="Selbmann L."/>
        </authorList>
    </citation>
    <scope>NUCLEOTIDE SEQUENCE</scope>
    <source>
        <strain evidence="2">CCFEE 5810</strain>
    </source>
</reference>
<protein>
    <recommendedName>
        <fullName evidence="1">F-box domain-containing protein</fullName>
    </recommendedName>
</protein>